<proteinExistence type="predicted"/>
<dbReference type="HOGENOM" id="CLU_2249125_0_0_1"/>
<dbReference type="Pfam" id="PF00092">
    <property type="entry name" value="VWA"/>
    <property type="match status" value="1"/>
</dbReference>
<dbReference type="Proteomes" id="UP000007875">
    <property type="component" value="Unassembled WGS sequence"/>
</dbReference>
<evidence type="ECO:0000313" key="2">
    <source>
        <dbReference type="Ensembl" id="ENSCSAVP00000002924.1"/>
    </source>
</evidence>
<evidence type="ECO:0000259" key="1">
    <source>
        <dbReference type="PROSITE" id="PS50234"/>
    </source>
</evidence>
<dbReference type="InterPro" id="IPR036465">
    <property type="entry name" value="vWFA_dom_sf"/>
</dbReference>
<organism evidence="2 3">
    <name type="scientific">Ciona savignyi</name>
    <name type="common">Pacific transparent sea squirt</name>
    <dbReference type="NCBI Taxonomy" id="51511"/>
    <lineage>
        <taxon>Eukaryota</taxon>
        <taxon>Metazoa</taxon>
        <taxon>Chordata</taxon>
        <taxon>Tunicata</taxon>
        <taxon>Ascidiacea</taxon>
        <taxon>Phlebobranchia</taxon>
        <taxon>Cionidae</taxon>
        <taxon>Ciona</taxon>
    </lineage>
</organism>
<dbReference type="SUPFAM" id="SSF53300">
    <property type="entry name" value="vWA-like"/>
    <property type="match status" value="1"/>
</dbReference>
<dbReference type="Gene3D" id="3.40.50.410">
    <property type="entry name" value="von Willebrand factor, type A domain"/>
    <property type="match status" value="1"/>
</dbReference>
<protein>
    <recommendedName>
        <fullName evidence="1">VWFA domain-containing protein</fullName>
    </recommendedName>
</protein>
<keyword evidence="3" id="KW-1185">Reference proteome</keyword>
<reference evidence="2" key="3">
    <citation type="submission" date="2025-09" db="UniProtKB">
        <authorList>
            <consortium name="Ensembl"/>
        </authorList>
    </citation>
    <scope>IDENTIFICATION</scope>
</reference>
<dbReference type="AlphaFoldDB" id="H2YC76"/>
<dbReference type="PROSITE" id="PS50234">
    <property type="entry name" value="VWFA"/>
    <property type="match status" value="1"/>
</dbReference>
<evidence type="ECO:0000313" key="3">
    <source>
        <dbReference type="Proteomes" id="UP000007875"/>
    </source>
</evidence>
<dbReference type="PANTHER" id="PTHR24020">
    <property type="entry name" value="COLLAGEN ALPHA"/>
    <property type="match status" value="1"/>
</dbReference>
<name>H2YC76_CIOSA</name>
<dbReference type="InParanoid" id="H2YC76"/>
<dbReference type="PANTHER" id="PTHR24020:SF20">
    <property type="entry name" value="PH DOMAIN-CONTAINING PROTEIN"/>
    <property type="match status" value="1"/>
</dbReference>
<reference evidence="3" key="1">
    <citation type="submission" date="2003-08" db="EMBL/GenBank/DDBJ databases">
        <authorList>
            <person name="Birren B."/>
            <person name="Nusbaum C."/>
            <person name="Abebe A."/>
            <person name="Abouelleil A."/>
            <person name="Adekoya E."/>
            <person name="Ait-zahra M."/>
            <person name="Allen N."/>
            <person name="Allen T."/>
            <person name="An P."/>
            <person name="Anderson M."/>
            <person name="Anderson S."/>
            <person name="Arachchi H."/>
            <person name="Armbruster J."/>
            <person name="Bachantsang P."/>
            <person name="Baldwin J."/>
            <person name="Barry A."/>
            <person name="Bayul T."/>
            <person name="Blitshsteyn B."/>
            <person name="Bloom T."/>
            <person name="Blye J."/>
            <person name="Boguslavskiy L."/>
            <person name="Borowsky M."/>
            <person name="Boukhgalter B."/>
            <person name="Brunache A."/>
            <person name="Butler J."/>
            <person name="Calixte N."/>
            <person name="Calvo S."/>
            <person name="Camarata J."/>
            <person name="Campo K."/>
            <person name="Chang J."/>
            <person name="Cheshatsang Y."/>
            <person name="Citroen M."/>
            <person name="Collymore A."/>
            <person name="Considine T."/>
            <person name="Cook A."/>
            <person name="Cooke P."/>
            <person name="Corum B."/>
            <person name="Cuomo C."/>
            <person name="David R."/>
            <person name="Dawoe T."/>
            <person name="Degray S."/>
            <person name="Dodge S."/>
            <person name="Dooley K."/>
            <person name="Dorje P."/>
            <person name="Dorjee K."/>
            <person name="Dorris L."/>
            <person name="Duffey N."/>
            <person name="Dupes A."/>
            <person name="Elkins T."/>
            <person name="Engels R."/>
            <person name="Erickson J."/>
            <person name="Farina A."/>
            <person name="Faro S."/>
            <person name="Ferreira P."/>
            <person name="Fischer H."/>
            <person name="Fitzgerald M."/>
            <person name="Foley K."/>
            <person name="Gage D."/>
            <person name="Galagan J."/>
            <person name="Gearin G."/>
            <person name="Gnerre S."/>
            <person name="Gnirke A."/>
            <person name="Goyette A."/>
            <person name="Graham J."/>
            <person name="Grandbois E."/>
            <person name="Gyaltsen K."/>
            <person name="Hafez N."/>
            <person name="Hagopian D."/>
            <person name="Hagos B."/>
            <person name="Hall J."/>
            <person name="Hatcher B."/>
            <person name="Heller A."/>
            <person name="Higgins H."/>
            <person name="Honan T."/>
            <person name="Horn A."/>
            <person name="Houde N."/>
            <person name="Hughes L."/>
            <person name="Hulme W."/>
            <person name="Husby E."/>
            <person name="Iliev I."/>
            <person name="Jaffe D."/>
            <person name="Jones C."/>
            <person name="Kamal M."/>
            <person name="Kamat A."/>
            <person name="Kamvysselis M."/>
            <person name="Karlsson E."/>
            <person name="Kells C."/>
            <person name="Kieu A."/>
            <person name="Kisner P."/>
            <person name="Kodira C."/>
            <person name="Kulbokas E."/>
            <person name="Labutti K."/>
            <person name="Lama D."/>
            <person name="Landers T."/>
            <person name="Leger J."/>
            <person name="Levine S."/>
            <person name="Lewis D."/>
            <person name="Lewis T."/>
            <person name="Lindblad-toh K."/>
            <person name="Liu X."/>
            <person name="Lokyitsang T."/>
            <person name="Lokyitsang Y."/>
            <person name="Lucien O."/>
            <person name="Lui A."/>
            <person name="Ma L.J."/>
            <person name="Mabbitt R."/>
            <person name="Macdonald J."/>
            <person name="Maclean C."/>
            <person name="Major J."/>
            <person name="Manning J."/>
            <person name="Marabella R."/>
            <person name="Maru K."/>
            <person name="Matthews C."/>
            <person name="Mauceli E."/>
            <person name="Mccarthy M."/>
            <person name="Mcdonough S."/>
            <person name="Mcghee T."/>
            <person name="Meldrim J."/>
            <person name="Meneus L."/>
            <person name="Mesirov J."/>
            <person name="Mihalev A."/>
            <person name="Mihova T."/>
            <person name="Mikkelsen T."/>
            <person name="Mlenga V."/>
            <person name="Moru K."/>
            <person name="Mozes J."/>
            <person name="Mulrain L."/>
            <person name="Munson G."/>
            <person name="Naylor J."/>
            <person name="Newes C."/>
            <person name="Nguyen C."/>
            <person name="Nguyen N."/>
            <person name="Nguyen T."/>
            <person name="Nicol R."/>
            <person name="Nielsen C."/>
            <person name="Nizzari M."/>
            <person name="Norbu C."/>
            <person name="Norbu N."/>
            <person name="O'donnell P."/>
            <person name="Okoawo O."/>
            <person name="O'leary S."/>
            <person name="Omotosho B."/>
            <person name="O'neill K."/>
            <person name="Osman S."/>
            <person name="Parker S."/>
            <person name="Perrin D."/>
            <person name="Phunkhang P."/>
            <person name="Piqani B."/>
            <person name="Purcell S."/>
            <person name="Rachupka T."/>
            <person name="Ramasamy U."/>
            <person name="Rameau R."/>
            <person name="Ray V."/>
            <person name="Raymond C."/>
            <person name="Retta R."/>
            <person name="Richardson S."/>
            <person name="Rise C."/>
            <person name="Rodriguez J."/>
            <person name="Rogers J."/>
            <person name="Rogov P."/>
            <person name="Rutman M."/>
            <person name="Schupbach R."/>
            <person name="Seaman C."/>
            <person name="Settipalli S."/>
            <person name="Sharpe T."/>
            <person name="Sheridan J."/>
            <person name="Sherpa N."/>
            <person name="Shi J."/>
            <person name="Smirnov S."/>
            <person name="Smith C."/>
            <person name="Sougnez C."/>
            <person name="Spencer B."/>
            <person name="Stalker J."/>
            <person name="Stange-thomann N."/>
            <person name="Stavropoulos S."/>
            <person name="Stetson K."/>
            <person name="Stone C."/>
            <person name="Stone S."/>
            <person name="Stubbs M."/>
            <person name="Talamas J."/>
            <person name="Tchuinga P."/>
            <person name="Tenzing P."/>
            <person name="Tesfaye S."/>
            <person name="Theodore J."/>
            <person name="Thoulutsang Y."/>
            <person name="Topham K."/>
            <person name="Towey S."/>
            <person name="Tsamla T."/>
            <person name="Tsomo N."/>
            <person name="Vallee D."/>
            <person name="Vassiliev H."/>
            <person name="Venkataraman V."/>
            <person name="Vinson J."/>
            <person name="Vo A."/>
            <person name="Wade C."/>
            <person name="Wang S."/>
            <person name="Wangchuk T."/>
            <person name="Wangdi T."/>
            <person name="Whittaker C."/>
            <person name="Wilkinson J."/>
            <person name="Wu Y."/>
            <person name="Wyman D."/>
            <person name="Yadav S."/>
            <person name="Yang S."/>
            <person name="Yang X."/>
            <person name="Yeager S."/>
            <person name="Yee E."/>
            <person name="Young G."/>
            <person name="Zainoun J."/>
            <person name="Zembeck L."/>
            <person name="Zimmer A."/>
            <person name="Zody M."/>
            <person name="Lander E."/>
        </authorList>
    </citation>
    <scope>NUCLEOTIDE SEQUENCE [LARGE SCALE GENOMIC DNA]</scope>
</reference>
<accession>H2YC76</accession>
<dbReference type="GeneTree" id="ENSGT00660000095843"/>
<sequence>MAHAIEKAVLLDLAQSERFGDVCTKKAIVLLTDGRANDAYYLRTSVGIAQVWGITLYAIGVDNYVPSELQMIASSEENIFTADTFEDLLSIAPNVTRALGQLLT</sequence>
<reference evidence="2" key="2">
    <citation type="submission" date="2025-08" db="UniProtKB">
        <authorList>
            <consortium name="Ensembl"/>
        </authorList>
    </citation>
    <scope>IDENTIFICATION</scope>
</reference>
<dbReference type="Ensembl" id="ENSCSAVT00000002968.1">
    <property type="protein sequence ID" value="ENSCSAVP00000002924.1"/>
    <property type="gene ID" value="ENSCSAVG00000001744.1"/>
</dbReference>
<dbReference type="InterPro" id="IPR050525">
    <property type="entry name" value="ECM_Assembly_Org"/>
</dbReference>
<dbReference type="InterPro" id="IPR002035">
    <property type="entry name" value="VWF_A"/>
</dbReference>
<feature type="domain" description="VWFA" evidence="1">
    <location>
        <begin position="1"/>
        <end position="95"/>
    </location>
</feature>